<accession>A0A6P9F8Q4</accession>
<sequence>MSVVVEVEEKPKFDAGRVAMLVKELRKSFNAGRTRSFEWRVSQLKSIEKMLEEKRRRLLKLFLRTSQKPGLEAFCVISQVKSSCKLALKRIESLDDSRKAGNAVVLKPSEIAPATSLLVSNFAEEYLDNSAIKAVEGAIDETTALLDQKWDGILYTGSARVGRIVMATAAVHLTPITLELGGKCPAVVDSNANLQKDTPTILLDVPEDSLIMQEKKFGPLVPILIVSTIVILSTERCYFAAQSALLIVTVENLEDNFEVINSKPKPLAAYLFTNDEQLKKAFVQNISLGGMLINDTIIHVVVEGLPFGGVGESGMGSYHGKFSFDAFSHKKAVLYRSFDGDASVRYPPYTPEKQKLLKALISGNIIAIILALIGWSKD</sequence>
<dbReference type="Pfam" id="PF00171">
    <property type="entry name" value="Aldedh"/>
    <property type="match status" value="2"/>
</dbReference>
<dbReference type="PANTHER" id="PTHR43570:SF25">
    <property type="entry name" value="ALDEHYDE DEHYDROGENASE FAMILY 3 MEMBER I1, CHLOROPLASTIC"/>
    <property type="match status" value="1"/>
</dbReference>
<protein>
    <submittedName>
        <fullName evidence="5">Aldehyde dehydrogenase family 3 member I1, chloroplastic-like</fullName>
    </submittedName>
</protein>
<dbReference type="InParanoid" id="A0A6P9F8Q4"/>
<feature type="domain" description="Aldehyde dehydrogenase" evidence="3">
    <location>
        <begin position="245"/>
        <end position="333"/>
    </location>
</feature>
<proteinExistence type="inferred from homology"/>
<dbReference type="KEGG" id="jre:108983384"/>
<organism evidence="4 5">
    <name type="scientific">Juglans regia</name>
    <name type="common">English walnut</name>
    <dbReference type="NCBI Taxonomy" id="51240"/>
    <lineage>
        <taxon>Eukaryota</taxon>
        <taxon>Viridiplantae</taxon>
        <taxon>Streptophyta</taxon>
        <taxon>Embryophyta</taxon>
        <taxon>Tracheophyta</taxon>
        <taxon>Spermatophyta</taxon>
        <taxon>Magnoliopsida</taxon>
        <taxon>eudicotyledons</taxon>
        <taxon>Gunneridae</taxon>
        <taxon>Pentapetalae</taxon>
        <taxon>rosids</taxon>
        <taxon>fabids</taxon>
        <taxon>Fagales</taxon>
        <taxon>Juglandaceae</taxon>
        <taxon>Juglans</taxon>
    </lineage>
</organism>
<evidence type="ECO:0000256" key="1">
    <source>
        <dbReference type="ARBA" id="ARBA00009986"/>
    </source>
</evidence>
<dbReference type="Proteomes" id="UP000235220">
    <property type="component" value="Chromosome 10"/>
</dbReference>
<evidence type="ECO:0000313" key="4">
    <source>
        <dbReference type="Proteomes" id="UP000235220"/>
    </source>
</evidence>
<dbReference type="GeneID" id="108983384"/>
<evidence type="ECO:0000256" key="2">
    <source>
        <dbReference type="ARBA" id="ARBA00023002"/>
    </source>
</evidence>
<dbReference type="OrthoDB" id="440325at2759"/>
<feature type="domain" description="Aldehyde dehydrogenase" evidence="3">
    <location>
        <begin position="100"/>
        <end position="196"/>
    </location>
</feature>
<dbReference type="Gene3D" id="3.40.605.10">
    <property type="entry name" value="Aldehyde Dehydrogenase, Chain A, domain 1"/>
    <property type="match status" value="3"/>
</dbReference>
<dbReference type="RefSeq" id="XP_035550997.1">
    <property type="nucleotide sequence ID" value="XM_035695104.1"/>
</dbReference>
<comment type="similarity">
    <text evidence="1">Belongs to the aldehyde dehydrogenase family.</text>
</comment>
<name>A0A6P9F8Q4_JUGRE</name>
<dbReference type="AlphaFoldDB" id="A0A6P9F8Q4"/>
<dbReference type="InterPro" id="IPR016163">
    <property type="entry name" value="Ald_DH_C"/>
</dbReference>
<dbReference type="InterPro" id="IPR016161">
    <property type="entry name" value="Ald_DH/histidinol_DH"/>
</dbReference>
<dbReference type="InterPro" id="IPR016162">
    <property type="entry name" value="Ald_DH_N"/>
</dbReference>
<dbReference type="Gene3D" id="3.40.309.10">
    <property type="entry name" value="Aldehyde Dehydrogenase, Chain A, domain 2"/>
    <property type="match status" value="2"/>
</dbReference>
<reference evidence="5" key="1">
    <citation type="submission" date="2025-08" db="UniProtKB">
        <authorList>
            <consortium name="RefSeq"/>
        </authorList>
    </citation>
    <scope>IDENTIFICATION</scope>
    <source>
        <tissue evidence="5">Leaves</tissue>
    </source>
</reference>
<dbReference type="GO" id="GO:0005737">
    <property type="term" value="C:cytoplasm"/>
    <property type="evidence" value="ECO:0000318"/>
    <property type="project" value="GO_Central"/>
</dbReference>
<dbReference type="GO" id="GO:0006081">
    <property type="term" value="P:aldehyde metabolic process"/>
    <property type="evidence" value="ECO:0000318"/>
    <property type="project" value="GO_Central"/>
</dbReference>
<keyword evidence="2" id="KW-0560">Oxidoreductase</keyword>
<dbReference type="GO" id="GO:0004029">
    <property type="term" value="F:aldehyde dehydrogenase (NAD+) activity"/>
    <property type="evidence" value="ECO:0000318"/>
    <property type="project" value="GO_Central"/>
</dbReference>
<evidence type="ECO:0000259" key="3">
    <source>
        <dbReference type="Pfam" id="PF00171"/>
    </source>
</evidence>
<gene>
    <name evidence="5" type="primary">LOC108983384</name>
</gene>
<dbReference type="InterPro" id="IPR015590">
    <property type="entry name" value="Aldehyde_DH_dom"/>
</dbReference>
<dbReference type="SUPFAM" id="SSF53720">
    <property type="entry name" value="ALDH-like"/>
    <property type="match status" value="2"/>
</dbReference>
<dbReference type="PANTHER" id="PTHR43570">
    <property type="entry name" value="ALDEHYDE DEHYDROGENASE"/>
    <property type="match status" value="1"/>
</dbReference>
<dbReference type="InterPro" id="IPR012394">
    <property type="entry name" value="Aldehyde_DH_NAD(P)"/>
</dbReference>
<evidence type="ECO:0000313" key="5">
    <source>
        <dbReference type="RefSeq" id="XP_035550997.1"/>
    </source>
</evidence>
<keyword evidence="4" id="KW-1185">Reference proteome</keyword>